<feature type="coiled-coil region" evidence="1">
    <location>
        <begin position="56"/>
        <end position="90"/>
    </location>
</feature>
<keyword evidence="2" id="KW-1133">Transmembrane helix</keyword>
<name>A0A1L8CVR3_9THEO</name>
<proteinExistence type="predicted"/>
<evidence type="ECO:0000256" key="2">
    <source>
        <dbReference type="SAM" id="Phobius"/>
    </source>
</evidence>
<protein>
    <recommendedName>
        <fullName evidence="5">Pilus assembly protein PilO</fullName>
    </recommendedName>
</protein>
<evidence type="ECO:0008006" key="5">
    <source>
        <dbReference type="Google" id="ProtNLM"/>
    </source>
</evidence>
<comment type="caution">
    <text evidence="3">The sequence shown here is derived from an EMBL/GenBank/DDBJ whole genome shotgun (WGS) entry which is preliminary data.</text>
</comment>
<dbReference type="OrthoDB" id="1723407at2"/>
<reference evidence="4" key="1">
    <citation type="submission" date="2016-12" db="EMBL/GenBank/DDBJ databases">
        <title>Draft Genome Sequences od Carboxydothermus pertinax and islandicus, Hydrogenogenic Carboxydotrophic Bacteria.</title>
        <authorList>
            <person name="Fukuyama Y."/>
            <person name="Ohmae K."/>
            <person name="Yoneda Y."/>
            <person name="Yoshida T."/>
            <person name="Sako Y."/>
        </authorList>
    </citation>
    <scope>NUCLEOTIDE SEQUENCE [LARGE SCALE GENOMIC DNA]</scope>
    <source>
        <strain evidence="4">Ug1</strain>
    </source>
</reference>
<keyword evidence="2" id="KW-0812">Transmembrane</keyword>
<dbReference type="RefSeq" id="WP_075859409.1">
    <property type="nucleotide sequence ID" value="NZ_BDJK01000023.1"/>
</dbReference>
<evidence type="ECO:0000313" key="4">
    <source>
        <dbReference type="Proteomes" id="UP000187485"/>
    </source>
</evidence>
<organism evidence="3 4">
    <name type="scientific">Carboxydothermus pertinax</name>
    <dbReference type="NCBI Taxonomy" id="870242"/>
    <lineage>
        <taxon>Bacteria</taxon>
        <taxon>Bacillati</taxon>
        <taxon>Bacillota</taxon>
        <taxon>Clostridia</taxon>
        <taxon>Thermoanaerobacterales</taxon>
        <taxon>Thermoanaerobacteraceae</taxon>
        <taxon>Carboxydothermus</taxon>
    </lineage>
</organism>
<dbReference type="AlphaFoldDB" id="A0A1L8CVR3"/>
<dbReference type="Proteomes" id="UP000187485">
    <property type="component" value="Unassembled WGS sequence"/>
</dbReference>
<feature type="transmembrane region" description="Helical" evidence="2">
    <location>
        <begin position="12"/>
        <end position="33"/>
    </location>
</feature>
<dbReference type="Pfam" id="PF04350">
    <property type="entry name" value="PilO"/>
    <property type="match status" value="1"/>
</dbReference>
<dbReference type="GO" id="GO:0043683">
    <property type="term" value="P:type IV pilus assembly"/>
    <property type="evidence" value="ECO:0007669"/>
    <property type="project" value="InterPro"/>
</dbReference>
<sequence length="259" mass="28805">MPFWEKLAPRERILVGVALGLAVFYLLYNYAIMPNWQKYQDLKTELATVNAEWERLQGIENVLATEVKNKEQLAKELKDIEAEFDFSLEDGAGFIKIISSAKAKDVKLLEFKPGTVVDKSYYYDFPIELKVEGYYPQVLDYLEALENFPDLAEIRNLTITAVPGDATGKVDAAFTLAIYSAKNPSGSIVVQNYQKISTGKYNPFRPLYVPSTPATIGGNVYNLPPTIPLPPTTPNTSAEGKVYNLPGNGTDLNDIPLVK</sequence>
<dbReference type="InterPro" id="IPR014717">
    <property type="entry name" value="Transl_elong_EF1B/ribsomal_bS6"/>
</dbReference>
<dbReference type="InterPro" id="IPR007445">
    <property type="entry name" value="PilO"/>
</dbReference>
<keyword evidence="4" id="KW-1185">Reference proteome</keyword>
<dbReference type="Gene3D" id="3.30.70.60">
    <property type="match status" value="1"/>
</dbReference>
<evidence type="ECO:0000313" key="3">
    <source>
        <dbReference type="EMBL" id="GAV22954.1"/>
    </source>
</evidence>
<accession>A0A1L8CVR3</accession>
<evidence type="ECO:0000256" key="1">
    <source>
        <dbReference type="SAM" id="Coils"/>
    </source>
</evidence>
<keyword evidence="1" id="KW-0175">Coiled coil</keyword>
<dbReference type="EMBL" id="BDJK01000023">
    <property type="protein sequence ID" value="GAV22954.1"/>
    <property type="molecule type" value="Genomic_DNA"/>
</dbReference>
<gene>
    <name evidence="3" type="ORF">cpu_14640</name>
</gene>
<dbReference type="GO" id="GO:0043107">
    <property type="term" value="P:type IV pilus-dependent motility"/>
    <property type="evidence" value="ECO:0007669"/>
    <property type="project" value="InterPro"/>
</dbReference>
<dbReference type="STRING" id="870242.cpu_14640"/>
<keyword evidence="2" id="KW-0472">Membrane</keyword>